<dbReference type="Proteomes" id="UP000616114">
    <property type="component" value="Unassembled WGS sequence"/>
</dbReference>
<dbReference type="Gene3D" id="1.20.144.10">
    <property type="entry name" value="Phosphatidic acid phosphatase type 2/haloperoxidase"/>
    <property type="match status" value="1"/>
</dbReference>
<feature type="region of interest" description="Disordered" evidence="1">
    <location>
        <begin position="268"/>
        <end position="315"/>
    </location>
</feature>
<feature type="domain" description="Phosphatidic acid phosphatase type 2/haloperoxidase" evidence="3">
    <location>
        <begin position="80"/>
        <end position="184"/>
    </location>
</feature>
<proteinExistence type="predicted"/>
<dbReference type="AlphaFoldDB" id="A0A8J2XLP5"/>
<evidence type="ECO:0000259" key="3">
    <source>
        <dbReference type="SMART" id="SM00014"/>
    </source>
</evidence>
<protein>
    <recommendedName>
        <fullName evidence="3">Phosphatidic acid phosphatase type 2/haloperoxidase domain-containing protein</fullName>
    </recommendedName>
</protein>
<feature type="transmembrane region" description="Helical" evidence="2">
    <location>
        <begin position="241"/>
        <end position="262"/>
    </location>
</feature>
<dbReference type="Pfam" id="PF01569">
    <property type="entry name" value="PAP2"/>
    <property type="match status" value="1"/>
</dbReference>
<accession>A0A8J2XLP5</accession>
<evidence type="ECO:0000313" key="4">
    <source>
        <dbReference type="EMBL" id="GGA24479.1"/>
    </source>
</evidence>
<name>A0A8J2XLP5_9MICO</name>
<feature type="transmembrane region" description="Helical" evidence="2">
    <location>
        <begin position="202"/>
        <end position="229"/>
    </location>
</feature>
<sequence length="315" mass="32359">MTTLQWRALWTGLLGAAGFIGVYAASTLTARGQRWETRYMNAVAGYDTSEPLLHLVSVPNLVVACAVMALIAALRRQWMAGLGALTVMALSNALGQVLKYQLLERPALIAEGPNTFPSGHTIAFASTFVALLIVLPPWARLVTALPMTGVLSYAGALIVANGWHRPSDVVGGILLVGAVAALVCAVPRVAGLAAEGALRRTLSGLGLALFALGALALAASACVVAVLRIVDGAPVRTAEALNHILVAAPALAIIGGLLWVLATGTPPAGDSRSPDENNQRSEKVERPLGGRAPGRGSGSRSAPARPTMGYSSPGS</sequence>
<dbReference type="SMART" id="SM00014">
    <property type="entry name" value="acidPPc"/>
    <property type="match status" value="1"/>
</dbReference>
<feature type="transmembrane region" description="Helical" evidence="2">
    <location>
        <begin position="142"/>
        <end position="163"/>
    </location>
</feature>
<keyword evidence="2" id="KW-0472">Membrane</keyword>
<keyword evidence="2" id="KW-1133">Transmembrane helix</keyword>
<comment type="caution">
    <text evidence="4">The sequence shown here is derived from an EMBL/GenBank/DDBJ whole genome shotgun (WGS) entry which is preliminary data.</text>
</comment>
<reference evidence="4" key="2">
    <citation type="submission" date="2020-09" db="EMBL/GenBank/DDBJ databases">
        <authorList>
            <person name="Sun Q."/>
            <person name="Zhou Y."/>
        </authorList>
    </citation>
    <scope>NUCLEOTIDE SEQUENCE</scope>
    <source>
        <strain evidence="4">CGMCC 1.12785</strain>
    </source>
</reference>
<feature type="transmembrane region" description="Helical" evidence="2">
    <location>
        <begin position="78"/>
        <end position="98"/>
    </location>
</feature>
<keyword evidence="2" id="KW-0812">Transmembrane</keyword>
<dbReference type="EMBL" id="BMFY01000015">
    <property type="protein sequence ID" value="GGA24479.1"/>
    <property type="molecule type" value="Genomic_DNA"/>
</dbReference>
<dbReference type="InterPro" id="IPR000326">
    <property type="entry name" value="PAP2/HPO"/>
</dbReference>
<feature type="transmembrane region" description="Helical" evidence="2">
    <location>
        <begin position="118"/>
        <end position="135"/>
    </location>
</feature>
<organism evidence="4 5">
    <name type="scientific">Sediminivirga luteola</name>
    <dbReference type="NCBI Taxonomy" id="1774748"/>
    <lineage>
        <taxon>Bacteria</taxon>
        <taxon>Bacillati</taxon>
        <taxon>Actinomycetota</taxon>
        <taxon>Actinomycetes</taxon>
        <taxon>Micrococcales</taxon>
        <taxon>Brevibacteriaceae</taxon>
        <taxon>Sediminivirga</taxon>
    </lineage>
</organism>
<keyword evidence="5" id="KW-1185">Reference proteome</keyword>
<evidence type="ECO:0000256" key="1">
    <source>
        <dbReference type="SAM" id="MobiDB-lite"/>
    </source>
</evidence>
<gene>
    <name evidence="4" type="ORF">GCM10011333_29380</name>
</gene>
<reference evidence="4" key="1">
    <citation type="journal article" date="2014" name="Int. J. Syst. Evol. Microbiol.">
        <title>Complete genome sequence of Corynebacterium casei LMG S-19264T (=DSM 44701T), isolated from a smear-ripened cheese.</title>
        <authorList>
            <consortium name="US DOE Joint Genome Institute (JGI-PGF)"/>
            <person name="Walter F."/>
            <person name="Albersmeier A."/>
            <person name="Kalinowski J."/>
            <person name="Ruckert C."/>
        </authorList>
    </citation>
    <scope>NUCLEOTIDE SEQUENCE</scope>
    <source>
        <strain evidence="4">CGMCC 1.12785</strain>
    </source>
</reference>
<evidence type="ECO:0000256" key="2">
    <source>
        <dbReference type="SAM" id="Phobius"/>
    </source>
</evidence>
<dbReference type="InterPro" id="IPR036938">
    <property type="entry name" value="PAP2/HPO_sf"/>
</dbReference>
<feature type="transmembrane region" description="Helical" evidence="2">
    <location>
        <begin position="52"/>
        <end position="71"/>
    </location>
</feature>
<dbReference type="SUPFAM" id="SSF48317">
    <property type="entry name" value="Acid phosphatase/Vanadium-dependent haloperoxidase"/>
    <property type="match status" value="1"/>
</dbReference>
<evidence type="ECO:0000313" key="5">
    <source>
        <dbReference type="Proteomes" id="UP000616114"/>
    </source>
</evidence>
<feature type="transmembrane region" description="Helical" evidence="2">
    <location>
        <begin position="169"/>
        <end position="190"/>
    </location>
</feature>
<feature type="compositionally biased region" description="Basic and acidic residues" evidence="1">
    <location>
        <begin position="272"/>
        <end position="288"/>
    </location>
</feature>